<proteinExistence type="predicted"/>
<dbReference type="RefSeq" id="WP_310375279.1">
    <property type="nucleotide sequence ID" value="NZ_JAVDYB010000001.1"/>
</dbReference>
<dbReference type="PROSITE" id="PS50885">
    <property type="entry name" value="HAMP"/>
    <property type="match status" value="1"/>
</dbReference>
<dbReference type="SUPFAM" id="SSF158472">
    <property type="entry name" value="HAMP domain-like"/>
    <property type="match status" value="1"/>
</dbReference>
<dbReference type="EMBL" id="JAVDYB010000001">
    <property type="protein sequence ID" value="MDR7280617.1"/>
    <property type="molecule type" value="Genomic_DNA"/>
</dbReference>
<feature type="region of interest" description="Disordered" evidence="3">
    <location>
        <begin position="695"/>
        <end position="731"/>
    </location>
</feature>
<dbReference type="Pfam" id="PF13185">
    <property type="entry name" value="GAF_2"/>
    <property type="match status" value="1"/>
</dbReference>
<evidence type="ECO:0000259" key="6">
    <source>
        <dbReference type="PROSITE" id="PS50887"/>
    </source>
</evidence>
<dbReference type="InterPro" id="IPR043128">
    <property type="entry name" value="Rev_trsase/Diguanyl_cyclase"/>
</dbReference>
<keyword evidence="8" id="KW-1185">Reference proteome</keyword>
<feature type="compositionally biased region" description="Polar residues" evidence="3">
    <location>
        <begin position="721"/>
        <end position="731"/>
    </location>
</feature>
<dbReference type="GO" id="GO:0043709">
    <property type="term" value="P:cell adhesion involved in single-species biofilm formation"/>
    <property type="evidence" value="ECO:0007669"/>
    <property type="project" value="TreeGrafter"/>
</dbReference>
<dbReference type="GO" id="GO:0005886">
    <property type="term" value="C:plasma membrane"/>
    <property type="evidence" value="ECO:0007669"/>
    <property type="project" value="TreeGrafter"/>
</dbReference>
<name>A0AAE4CDN6_9ACTN</name>
<evidence type="ECO:0000313" key="8">
    <source>
        <dbReference type="Proteomes" id="UP001183643"/>
    </source>
</evidence>
<comment type="caution">
    <text evidence="7">The sequence shown here is derived from an EMBL/GenBank/DDBJ whole genome shotgun (WGS) entry which is preliminary data.</text>
</comment>
<organism evidence="7 8">
    <name type="scientific">Catenuloplanes atrovinosus</name>
    <dbReference type="NCBI Taxonomy" id="137266"/>
    <lineage>
        <taxon>Bacteria</taxon>
        <taxon>Bacillati</taxon>
        <taxon>Actinomycetota</taxon>
        <taxon>Actinomycetes</taxon>
        <taxon>Micromonosporales</taxon>
        <taxon>Micromonosporaceae</taxon>
        <taxon>Catenuloplanes</taxon>
    </lineage>
</organism>
<dbReference type="Proteomes" id="UP001183643">
    <property type="component" value="Unassembled WGS sequence"/>
</dbReference>
<dbReference type="Gene3D" id="3.30.70.270">
    <property type="match status" value="1"/>
</dbReference>
<dbReference type="CDD" id="cd01949">
    <property type="entry name" value="GGDEF"/>
    <property type="match status" value="1"/>
</dbReference>
<dbReference type="FunFam" id="3.30.70.270:FF:000001">
    <property type="entry name" value="Diguanylate cyclase domain protein"/>
    <property type="match status" value="1"/>
</dbReference>
<evidence type="ECO:0000259" key="5">
    <source>
        <dbReference type="PROSITE" id="PS50885"/>
    </source>
</evidence>
<dbReference type="GO" id="GO:0052621">
    <property type="term" value="F:diguanylate cyclase activity"/>
    <property type="evidence" value="ECO:0007669"/>
    <property type="project" value="TreeGrafter"/>
</dbReference>
<dbReference type="PANTHER" id="PTHR45138:SF9">
    <property type="entry name" value="DIGUANYLATE CYCLASE DGCM-RELATED"/>
    <property type="match status" value="1"/>
</dbReference>
<dbReference type="InterPro" id="IPR003018">
    <property type="entry name" value="GAF"/>
</dbReference>
<evidence type="ECO:0000256" key="4">
    <source>
        <dbReference type="SAM" id="Phobius"/>
    </source>
</evidence>
<dbReference type="InterPro" id="IPR050469">
    <property type="entry name" value="Diguanylate_Cyclase"/>
</dbReference>
<keyword evidence="2 4" id="KW-1133">Transmembrane helix</keyword>
<dbReference type="Pfam" id="PF00990">
    <property type="entry name" value="GGDEF"/>
    <property type="match status" value="1"/>
</dbReference>
<evidence type="ECO:0000256" key="3">
    <source>
        <dbReference type="SAM" id="MobiDB-lite"/>
    </source>
</evidence>
<evidence type="ECO:0000313" key="7">
    <source>
        <dbReference type="EMBL" id="MDR7280617.1"/>
    </source>
</evidence>
<dbReference type="CDD" id="cd06225">
    <property type="entry name" value="HAMP"/>
    <property type="match status" value="1"/>
</dbReference>
<protein>
    <submittedName>
        <fullName evidence="7">Diguanylate cyclase (GGDEF)-like protein</fullName>
    </submittedName>
</protein>
<keyword evidence="4" id="KW-0472">Membrane</keyword>
<dbReference type="SMART" id="SM00065">
    <property type="entry name" value="GAF"/>
    <property type="match status" value="1"/>
</dbReference>
<dbReference type="InterPro" id="IPR000160">
    <property type="entry name" value="GGDEF_dom"/>
</dbReference>
<evidence type="ECO:0000256" key="1">
    <source>
        <dbReference type="ARBA" id="ARBA00022692"/>
    </source>
</evidence>
<keyword evidence="1 4" id="KW-0812">Transmembrane</keyword>
<dbReference type="SMART" id="SM00304">
    <property type="entry name" value="HAMP"/>
    <property type="match status" value="1"/>
</dbReference>
<dbReference type="InterPro" id="IPR029016">
    <property type="entry name" value="GAF-like_dom_sf"/>
</dbReference>
<dbReference type="Pfam" id="PF00672">
    <property type="entry name" value="HAMP"/>
    <property type="match status" value="1"/>
</dbReference>
<dbReference type="PANTHER" id="PTHR45138">
    <property type="entry name" value="REGULATORY COMPONENTS OF SENSORY TRANSDUCTION SYSTEM"/>
    <property type="match status" value="1"/>
</dbReference>
<dbReference type="InterPro" id="IPR003660">
    <property type="entry name" value="HAMP_dom"/>
</dbReference>
<evidence type="ECO:0000256" key="2">
    <source>
        <dbReference type="ARBA" id="ARBA00022989"/>
    </source>
</evidence>
<dbReference type="SMART" id="SM00267">
    <property type="entry name" value="GGDEF"/>
    <property type="match status" value="1"/>
</dbReference>
<dbReference type="NCBIfam" id="TIGR00254">
    <property type="entry name" value="GGDEF"/>
    <property type="match status" value="1"/>
</dbReference>
<feature type="domain" description="HAMP" evidence="5">
    <location>
        <begin position="257"/>
        <end position="309"/>
    </location>
</feature>
<dbReference type="Gene3D" id="3.30.450.40">
    <property type="match status" value="1"/>
</dbReference>
<feature type="domain" description="GGDEF" evidence="6">
    <location>
        <begin position="524"/>
        <end position="658"/>
    </location>
</feature>
<dbReference type="Gene3D" id="6.10.340.10">
    <property type="match status" value="1"/>
</dbReference>
<dbReference type="SUPFAM" id="SSF55781">
    <property type="entry name" value="GAF domain-like"/>
    <property type="match status" value="1"/>
</dbReference>
<dbReference type="AlphaFoldDB" id="A0AAE4CDN6"/>
<dbReference type="SUPFAM" id="SSF55073">
    <property type="entry name" value="Nucleotide cyclase"/>
    <property type="match status" value="1"/>
</dbReference>
<feature type="transmembrane region" description="Helical" evidence="4">
    <location>
        <begin position="233"/>
        <end position="256"/>
    </location>
</feature>
<dbReference type="InterPro" id="IPR029787">
    <property type="entry name" value="Nucleotide_cyclase"/>
</dbReference>
<dbReference type="GO" id="GO:0007165">
    <property type="term" value="P:signal transduction"/>
    <property type="evidence" value="ECO:0007669"/>
    <property type="project" value="InterPro"/>
</dbReference>
<dbReference type="GO" id="GO:1902201">
    <property type="term" value="P:negative regulation of bacterial-type flagellum-dependent cell motility"/>
    <property type="evidence" value="ECO:0007669"/>
    <property type="project" value="TreeGrafter"/>
</dbReference>
<gene>
    <name evidence="7" type="ORF">J2S41_007395</name>
</gene>
<sequence length="731" mass="75906">MTLRGRLTSAFLSVVLGPVLLGAVFVGGAVDALGRDRAQERLDLAAEAVRGAVGGLCGRLSASADALAVLPDPAQRAGLAARVVSRGLASAVQVVDGTGAPQLTTANLPASPWADCAAPGSAEAPPRAIAARVEIRDAFGLRVAVVYVVQAVDEGLVRRLSAATGGGVTLIEDPDGTAARGAAEPADRAGLAWLTGGGSAADGDGRYVRRLGPAPGQPLPLAVSVPGPDRRDLFAVLLGIVVLAGALAVLVAAALARSTTRPLAELVRAADRVAGGDLDARVPVRGHDEVARLGGAFNRMTRETQAYVQALTAGRDQLRRHLRTLGETLSGTHDLDRILRVLLRTAMVATGARAGLVLLHDPETGHLVGRCADGLGDRTPHAEPAALRIAVGRGLLGSVAATAEPRRGRVHPDGAPLCPEEPRCRTYVAVPFRPPYDDAAGEAGPAASGVLALYDRLGADDFDDVDLGTLRTFAGQAAVAVENVRVHEEAQRLSLTDPVTGLWNYRYLQESIRREVERASRFGRTLAVLVLDLDHFKAVNDTYGHAVGDAVLVEFARRVRSGLREVDLAFRQGGEEFVVLLPETDSDGAATVAERLGAAVRDSPVAVSERLRVPVTVSIGIAVYPRHGGHAQRVLDAADEAVYAAKAAGRDTYRISAPPPAARAPRAGVSSATIPAVPLLALDFDRESELDVRLNPVSVAGEADGADDEGAAATPSGVPSGPQTPRQSRGR</sequence>
<dbReference type="PROSITE" id="PS50887">
    <property type="entry name" value="GGDEF"/>
    <property type="match status" value="1"/>
</dbReference>
<accession>A0AAE4CDN6</accession>
<reference evidence="7" key="1">
    <citation type="submission" date="2023-07" db="EMBL/GenBank/DDBJ databases">
        <title>Sequencing the genomes of 1000 actinobacteria strains.</title>
        <authorList>
            <person name="Klenk H.-P."/>
        </authorList>
    </citation>
    <scope>NUCLEOTIDE SEQUENCE</scope>
    <source>
        <strain evidence="7">DSM 44707</strain>
    </source>
</reference>